<organism evidence="9 10">
    <name type="scientific">Inquilinus limosus</name>
    <dbReference type="NCBI Taxonomy" id="171674"/>
    <lineage>
        <taxon>Bacteria</taxon>
        <taxon>Pseudomonadati</taxon>
        <taxon>Pseudomonadota</taxon>
        <taxon>Alphaproteobacteria</taxon>
        <taxon>Rhodospirillales</taxon>
        <taxon>Rhodospirillaceae</taxon>
        <taxon>Inquilinus</taxon>
    </lineage>
</organism>
<comment type="similarity">
    <text evidence="2">Belongs to the bacterial solute-binding protein 1 family.</text>
</comment>
<dbReference type="InterPro" id="IPR006059">
    <property type="entry name" value="SBP"/>
</dbReference>
<dbReference type="Pfam" id="PF13416">
    <property type="entry name" value="SBP_bac_8"/>
    <property type="match status" value="1"/>
</dbReference>
<dbReference type="OrthoDB" id="2509690at2"/>
<dbReference type="STRING" id="1122125.GCA_000423185_00417"/>
<dbReference type="GO" id="GO:0042597">
    <property type="term" value="C:periplasmic space"/>
    <property type="evidence" value="ECO:0007669"/>
    <property type="project" value="UniProtKB-SubCell"/>
</dbReference>
<evidence type="ECO:0000256" key="5">
    <source>
        <dbReference type="ARBA" id="ARBA00022448"/>
    </source>
</evidence>
<evidence type="ECO:0000313" key="10">
    <source>
        <dbReference type="Proteomes" id="UP000196655"/>
    </source>
</evidence>
<comment type="function">
    <text evidence="7">Part of the ABC transporter complex UgpBAEC involved in sn-glycerol-3-phosphate (G3P) import. Binds G3P.</text>
</comment>
<evidence type="ECO:0000256" key="8">
    <source>
        <dbReference type="SAM" id="SignalP"/>
    </source>
</evidence>
<dbReference type="InterPro" id="IPR050490">
    <property type="entry name" value="Bact_solute-bd_prot1"/>
</dbReference>
<evidence type="ECO:0000256" key="2">
    <source>
        <dbReference type="ARBA" id="ARBA00008520"/>
    </source>
</evidence>
<reference evidence="10" key="1">
    <citation type="submission" date="2017-05" db="EMBL/GenBank/DDBJ databases">
        <authorList>
            <person name="Macchi M."/>
            <person name="Festa S."/>
            <person name="Coppotelli B.M."/>
            <person name="Morelli I.S."/>
        </authorList>
    </citation>
    <scope>NUCLEOTIDE SEQUENCE [LARGE SCALE GENOMIC DNA]</scope>
    <source>
        <strain evidence="10">I</strain>
    </source>
</reference>
<dbReference type="CDD" id="cd13585">
    <property type="entry name" value="PBP2_TMBP_like"/>
    <property type="match status" value="1"/>
</dbReference>
<dbReference type="SUPFAM" id="SSF53850">
    <property type="entry name" value="Periplasmic binding protein-like II"/>
    <property type="match status" value="1"/>
</dbReference>
<dbReference type="AlphaFoldDB" id="A0A211ZRC6"/>
<dbReference type="RefSeq" id="WP_088150408.1">
    <property type="nucleotide sequence ID" value="NZ_NHON01000010.1"/>
</dbReference>
<evidence type="ECO:0000256" key="3">
    <source>
        <dbReference type="ARBA" id="ARBA00011557"/>
    </source>
</evidence>
<feature type="signal peptide" evidence="8">
    <location>
        <begin position="1"/>
        <end position="19"/>
    </location>
</feature>
<evidence type="ECO:0000313" key="9">
    <source>
        <dbReference type="EMBL" id="OWJ67838.1"/>
    </source>
</evidence>
<name>A0A211ZRC6_9PROT</name>
<dbReference type="Gene3D" id="3.40.190.10">
    <property type="entry name" value="Periplasmic binding protein-like II"/>
    <property type="match status" value="1"/>
</dbReference>
<evidence type="ECO:0000256" key="4">
    <source>
        <dbReference type="ARBA" id="ARBA00017470"/>
    </source>
</evidence>
<keyword evidence="10" id="KW-1185">Reference proteome</keyword>
<keyword evidence="5" id="KW-0813">Transport</keyword>
<protein>
    <recommendedName>
        <fullName evidence="4">sn-glycerol-3-phosphate-binding periplasmic protein UgpB</fullName>
    </recommendedName>
</protein>
<dbReference type="PANTHER" id="PTHR43649">
    <property type="entry name" value="ARABINOSE-BINDING PROTEIN-RELATED"/>
    <property type="match status" value="1"/>
</dbReference>
<evidence type="ECO:0000256" key="1">
    <source>
        <dbReference type="ARBA" id="ARBA00004418"/>
    </source>
</evidence>
<sequence>MRVSLSRILLLSATTVSLAAAGGAARAETQLNYWLWDALQAPHYAECAAAFTAKHPDITVKVTQYGWLDYWTTLSTGFVSGEAPDVFADHLRSYPEFVANQQIMDLTPMVERDKVDTKIYSPGLVDLWTRDGKLYGMPKDWDTVALVYNKEMLDKAGVTVDELKSATWNPKDGGSFEKILAKLSLDANGKRGDEAGFDPKNVVQYGLITPKIDGYGQTQWSWLAVSAGFKFIDEPWGTKYHYDDPVLAETLTWLRDLSLKKGYGLPQKDVGALGGTALLGARKGAIVADGSWNSTWYAKNVSFPYGFVPLPKGPQGRKSMFNGLGDSIWTGTKHPDEAWEWVKFLGSADCQSIIGKAGVVFPAIPSAAKIAQDAFAGRGQDVTAFTSEATPDQTFLYPITDYSPQILSTMNVAFDRIFLEDVPVAPLLKEANDQVNALFE</sequence>
<dbReference type="Proteomes" id="UP000196655">
    <property type="component" value="Unassembled WGS sequence"/>
</dbReference>
<dbReference type="PANTHER" id="PTHR43649:SF31">
    <property type="entry name" value="SN-GLYCEROL-3-PHOSPHATE-BINDING PERIPLASMIC PROTEIN UGPB"/>
    <property type="match status" value="1"/>
</dbReference>
<accession>A0A211ZRC6</accession>
<feature type="chain" id="PRO_5012781232" description="sn-glycerol-3-phosphate-binding periplasmic protein UgpB" evidence="8">
    <location>
        <begin position="20"/>
        <end position="440"/>
    </location>
</feature>
<proteinExistence type="inferred from homology"/>
<keyword evidence="6 8" id="KW-0732">Signal</keyword>
<evidence type="ECO:0000256" key="6">
    <source>
        <dbReference type="ARBA" id="ARBA00022729"/>
    </source>
</evidence>
<dbReference type="EMBL" id="NHON01000010">
    <property type="protein sequence ID" value="OWJ67838.1"/>
    <property type="molecule type" value="Genomic_DNA"/>
</dbReference>
<comment type="subunit">
    <text evidence="3">The complex is composed of two ATP-binding proteins (UgpC), two transmembrane proteins (UgpA and UgpE) and a solute-binding protein (UgpB).</text>
</comment>
<evidence type="ECO:0000256" key="7">
    <source>
        <dbReference type="ARBA" id="ARBA00034473"/>
    </source>
</evidence>
<comment type="caution">
    <text evidence="9">The sequence shown here is derived from an EMBL/GenBank/DDBJ whole genome shotgun (WGS) entry which is preliminary data.</text>
</comment>
<comment type="subcellular location">
    <subcellularLocation>
        <location evidence="1">Periplasm</location>
    </subcellularLocation>
</comment>
<gene>
    <name evidence="9" type="ORF">BWR60_07650</name>
</gene>